<protein>
    <recommendedName>
        <fullName evidence="2">YCII-related domain-containing protein</fullName>
    </recommendedName>
</protein>
<dbReference type="Proteomes" id="UP000192132">
    <property type="component" value="Unassembled WGS sequence"/>
</dbReference>
<dbReference type="InterPro" id="IPR005545">
    <property type="entry name" value="YCII"/>
</dbReference>
<reference evidence="3 4" key="1">
    <citation type="submission" date="2016-10" db="EMBL/GenBank/DDBJ databases">
        <title>Draft Genome sequence of Alkanindiges sp. strain H1.</title>
        <authorList>
            <person name="Subhash Y."/>
            <person name="Lee S."/>
        </authorList>
    </citation>
    <scope>NUCLEOTIDE SEQUENCE [LARGE SCALE GENOMIC DNA]</scope>
    <source>
        <strain evidence="3 4">H1</strain>
    </source>
</reference>
<proteinExistence type="inferred from homology"/>
<dbReference type="AlphaFoldDB" id="A0A1S8CWA5"/>
<dbReference type="EMBL" id="MLCN01000008">
    <property type="protein sequence ID" value="ONG41466.1"/>
    <property type="molecule type" value="Genomic_DNA"/>
</dbReference>
<sequence length="98" mass="10924">MPLFAIHCTDAPDQLAKRLEVRPRHLERLKALHEQGRVVLAGPCPKNAADTAQGFYGSLLVLDFPDRASLDAWLAEEPYLLEGVYSQIDVKPFIKALP</sequence>
<organism evidence="3 4">
    <name type="scientific">Alkanindiges hydrocarboniclasticus</name>
    <dbReference type="NCBI Taxonomy" id="1907941"/>
    <lineage>
        <taxon>Bacteria</taxon>
        <taxon>Pseudomonadati</taxon>
        <taxon>Pseudomonadota</taxon>
        <taxon>Gammaproteobacteria</taxon>
        <taxon>Moraxellales</taxon>
        <taxon>Moraxellaceae</taxon>
        <taxon>Alkanindiges</taxon>
    </lineage>
</organism>
<evidence type="ECO:0000256" key="1">
    <source>
        <dbReference type="ARBA" id="ARBA00007689"/>
    </source>
</evidence>
<dbReference type="OrthoDB" id="9797014at2"/>
<evidence type="ECO:0000313" key="3">
    <source>
        <dbReference type="EMBL" id="ONG41466.1"/>
    </source>
</evidence>
<evidence type="ECO:0000313" key="4">
    <source>
        <dbReference type="Proteomes" id="UP000192132"/>
    </source>
</evidence>
<comment type="similarity">
    <text evidence="1">Belongs to the YciI family.</text>
</comment>
<name>A0A1S8CWA5_9GAMM</name>
<dbReference type="InterPro" id="IPR051807">
    <property type="entry name" value="Sec-metab_biosynth-assoc"/>
</dbReference>
<dbReference type="Pfam" id="PF03795">
    <property type="entry name" value="YCII"/>
    <property type="match status" value="1"/>
</dbReference>
<keyword evidence="4" id="KW-1185">Reference proteome</keyword>
<dbReference type="Gene3D" id="3.30.70.1060">
    <property type="entry name" value="Dimeric alpha+beta barrel"/>
    <property type="match status" value="1"/>
</dbReference>
<dbReference type="SUPFAM" id="SSF54909">
    <property type="entry name" value="Dimeric alpha+beta barrel"/>
    <property type="match status" value="1"/>
</dbReference>
<comment type="caution">
    <text evidence="3">The sequence shown here is derived from an EMBL/GenBank/DDBJ whole genome shotgun (WGS) entry which is preliminary data.</text>
</comment>
<dbReference type="InterPro" id="IPR011008">
    <property type="entry name" value="Dimeric_a/b-barrel"/>
</dbReference>
<dbReference type="PANTHER" id="PTHR33606">
    <property type="entry name" value="PROTEIN YCII"/>
    <property type="match status" value="1"/>
</dbReference>
<dbReference type="STRING" id="1907941.BKE30_03195"/>
<dbReference type="PANTHER" id="PTHR33606:SF3">
    <property type="entry name" value="PROTEIN YCII"/>
    <property type="match status" value="1"/>
</dbReference>
<feature type="domain" description="YCII-related" evidence="2">
    <location>
        <begin position="3"/>
        <end position="93"/>
    </location>
</feature>
<dbReference type="RefSeq" id="WP_076877224.1">
    <property type="nucleotide sequence ID" value="NZ_MLCN01000008.1"/>
</dbReference>
<evidence type="ECO:0000259" key="2">
    <source>
        <dbReference type="Pfam" id="PF03795"/>
    </source>
</evidence>
<gene>
    <name evidence="3" type="ORF">BKE30_03195</name>
</gene>
<accession>A0A1S8CWA5</accession>